<feature type="domain" description="Heparan-alpha-glucosaminide N-acetyltransferase catalytic" evidence="2">
    <location>
        <begin position="20"/>
        <end position="210"/>
    </location>
</feature>
<dbReference type="RefSeq" id="WP_344163353.1">
    <property type="nucleotide sequence ID" value="NZ_BAAAPC010000013.1"/>
</dbReference>
<feature type="transmembrane region" description="Helical" evidence="1">
    <location>
        <begin position="300"/>
        <end position="318"/>
    </location>
</feature>
<evidence type="ECO:0000259" key="2">
    <source>
        <dbReference type="Pfam" id="PF07786"/>
    </source>
</evidence>
<evidence type="ECO:0000313" key="3">
    <source>
        <dbReference type="EMBL" id="GAA2002628.1"/>
    </source>
</evidence>
<comment type="caution">
    <text evidence="3">The sequence shown here is derived from an EMBL/GenBank/DDBJ whole genome shotgun (WGS) entry which is preliminary data.</text>
</comment>
<name>A0ABP5EMJ7_9ACTN</name>
<sequence length="408" mass="41810">MSQQVSGAAPESAAVVLPGRIAGIDAARALAIFGMFTVHLGVGAIGLLDVDAAEVVHGLARGRSSALFAFLAGVSLALMTGRGAPLSGAPLHRVSARILVRVVALALLGGAVDLLGAPVAVILTYYAGFFLLALPLLKLRAPALAAAAAAVGLLGPQVSFLLRDELRLASGHASSIEGLTDFLLTGYYPACTFMAFVIAGLAVGRLELTAPRVRLGLAGVGAGLVALGYGASWLLVYPLGGLQRLVAEAGPGLTGVDPALLGPIRAWMVEQIYDLHGQVPTDSVWWLLVASPHSGTSFEIAGALGVALLVLVGCMALTDVAGAVLYPLAAAGAMALTLYVGHIVAMALFGMSFLDVAPFRLELFVVASLTFATLWRLVVGRGPLEQGLTWLAGLGPLLLPRAEGLPRR</sequence>
<feature type="transmembrane region" description="Helical" evidence="1">
    <location>
        <begin position="215"/>
        <end position="236"/>
    </location>
</feature>
<evidence type="ECO:0000313" key="4">
    <source>
        <dbReference type="Proteomes" id="UP001501585"/>
    </source>
</evidence>
<feature type="transmembrane region" description="Helical" evidence="1">
    <location>
        <begin position="29"/>
        <end position="48"/>
    </location>
</feature>
<feature type="transmembrane region" description="Helical" evidence="1">
    <location>
        <begin position="118"/>
        <end position="137"/>
    </location>
</feature>
<dbReference type="Proteomes" id="UP001501585">
    <property type="component" value="Unassembled WGS sequence"/>
</dbReference>
<gene>
    <name evidence="3" type="ORF">GCM10009799_32190</name>
</gene>
<feature type="transmembrane region" description="Helical" evidence="1">
    <location>
        <begin position="325"/>
        <end position="349"/>
    </location>
</feature>
<keyword evidence="1" id="KW-1133">Transmembrane helix</keyword>
<accession>A0ABP5EMJ7</accession>
<proteinExistence type="predicted"/>
<dbReference type="InterPro" id="IPR012429">
    <property type="entry name" value="HGSNAT_cat"/>
</dbReference>
<keyword evidence="1" id="KW-0472">Membrane</keyword>
<dbReference type="EMBL" id="BAAAPC010000013">
    <property type="protein sequence ID" value="GAA2002628.1"/>
    <property type="molecule type" value="Genomic_DNA"/>
</dbReference>
<keyword evidence="1" id="KW-0812">Transmembrane</keyword>
<organism evidence="3 4">
    <name type="scientific">Nocardiopsis rhodophaea</name>
    <dbReference type="NCBI Taxonomy" id="280238"/>
    <lineage>
        <taxon>Bacteria</taxon>
        <taxon>Bacillati</taxon>
        <taxon>Actinomycetota</taxon>
        <taxon>Actinomycetes</taxon>
        <taxon>Streptosporangiales</taxon>
        <taxon>Nocardiopsidaceae</taxon>
        <taxon>Nocardiopsis</taxon>
    </lineage>
</organism>
<feature type="transmembrane region" description="Helical" evidence="1">
    <location>
        <begin position="361"/>
        <end position="379"/>
    </location>
</feature>
<evidence type="ECO:0000256" key="1">
    <source>
        <dbReference type="SAM" id="Phobius"/>
    </source>
</evidence>
<feature type="transmembrane region" description="Helical" evidence="1">
    <location>
        <begin position="144"/>
        <end position="162"/>
    </location>
</feature>
<keyword evidence="4" id="KW-1185">Reference proteome</keyword>
<dbReference type="PANTHER" id="PTHR30590">
    <property type="entry name" value="INNER MEMBRANE PROTEIN"/>
    <property type="match status" value="1"/>
</dbReference>
<protein>
    <recommendedName>
        <fullName evidence="2">Heparan-alpha-glucosaminide N-acetyltransferase catalytic domain-containing protein</fullName>
    </recommendedName>
</protein>
<dbReference type="InterPro" id="IPR052529">
    <property type="entry name" value="Bact_Transport_Assoc"/>
</dbReference>
<reference evidence="4" key="1">
    <citation type="journal article" date="2019" name="Int. J. Syst. Evol. Microbiol.">
        <title>The Global Catalogue of Microorganisms (GCM) 10K type strain sequencing project: providing services to taxonomists for standard genome sequencing and annotation.</title>
        <authorList>
            <consortium name="The Broad Institute Genomics Platform"/>
            <consortium name="The Broad Institute Genome Sequencing Center for Infectious Disease"/>
            <person name="Wu L."/>
            <person name="Ma J."/>
        </authorList>
    </citation>
    <scope>NUCLEOTIDE SEQUENCE [LARGE SCALE GENOMIC DNA]</scope>
    <source>
        <strain evidence="4">JCM 15313</strain>
    </source>
</reference>
<dbReference type="PANTHER" id="PTHR30590:SF3">
    <property type="entry name" value="HYPOTHETICAL MEMBRANE SPANNING PROTEIN"/>
    <property type="match status" value="1"/>
</dbReference>
<dbReference type="Pfam" id="PF07786">
    <property type="entry name" value="HGSNAT_cat"/>
    <property type="match status" value="1"/>
</dbReference>
<feature type="transmembrane region" description="Helical" evidence="1">
    <location>
        <begin position="182"/>
        <end position="203"/>
    </location>
</feature>
<feature type="transmembrane region" description="Helical" evidence="1">
    <location>
        <begin position="60"/>
        <end position="82"/>
    </location>
</feature>